<protein>
    <submittedName>
        <fullName evidence="3">MFS domain-containing protein</fullName>
    </submittedName>
</protein>
<dbReference type="PANTHER" id="PTHR45757:SF11">
    <property type="entry name" value="MAJOR FACILITATOR SUPERFAMILY (MFS) PROFILE DOMAIN-CONTAINING PROTEIN"/>
    <property type="match status" value="1"/>
</dbReference>
<evidence type="ECO:0000313" key="3">
    <source>
        <dbReference type="WBParaSite" id="HCON_00029910-00001"/>
    </source>
</evidence>
<proteinExistence type="predicted"/>
<feature type="transmembrane region" description="Helical" evidence="1">
    <location>
        <begin position="45"/>
        <end position="68"/>
    </location>
</feature>
<evidence type="ECO:0000313" key="2">
    <source>
        <dbReference type="Proteomes" id="UP000025227"/>
    </source>
</evidence>
<dbReference type="GO" id="GO:0016020">
    <property type="term" value="C:membrane"/>
    <property type="evidence" value="ECO:0007669"/>
    <property type="project" value="TreeGrafter"/>
</dbReference>
<feature type="transmembrane region" description="Helical" evidence="1">
    <location>
        <begin position="88"/>
        <end position="105"/>
    </location>
</feature>
<dbReference type="PANTHER" id="PTHR45757">
    <property type="entry name" value="PROTEIN CBG23364-RELATED"/>
    <property type="match status" value="1"/>
</dbReference>
<dbReference type="WBParaSite" id="HCON_00029910-00001">
    <property type="protein sequence ID" value="HCON_00029910-00001"/>
    <property type="gene ID" value="HCON_00029910"/>
</dbReference>
<dbReference type="InterPro" id="IPR036259">
    <property type="entry name" value="MFS_trans_sf"/>
</dbReference>
<keyword evidence="2" id="KW-1185">Reference proteome</keyword>
<dbReference type="Gene3D" id="1.20.1250.20">
    <property type="entry name" value="MFS general substrate transporter like domains"/>
    <property type="match status" value="1"/>
</dbReference>
<dbReference type="OMA" id="AENISWP"/>
<dbReference type="SUPFAM" id="SSF103473">
    <property type="entry name" value="MFS general substrate transporter"/>
    <property type="match status" value="2"/>
</dbReference>
<feature type="transmembrane region" description="Helical" evidence="1">
    <location>
        <begin position="117"/>
        <end position="137"/>
    </location>
</feature>
<dbReference type="Proteomes" id="UP000025227">
    <property type="component" value="Unplaced"/>
</dbReference>
<feature type="transmembrane region" description="Helical" evidence="1">
    <location>
        <begin position="143"/>
        <end position="162"/>
    </location>
</feature>
<reference evidence="3" key="1">
    <citation type="submission" date="2020-12" db="UniProtKB">
        <authorList>
            <consortium name="WormBaseParasite"/>
        </authorList>
    </citation>
    <scope>IDENTIFICATION</scope>
    <source>
        <strain evidence="3">MHco3</strain>
    </source>
</reference>
<evidence type="ECO:0000256" key="1">
    <source>
        <dbReference type="SAM" id="Phobius"/>
    </source>
</evidence>
<keyword evidence="1" id="KW-1133">Transmembrane helix</keyword>
<dbReference type="OrthoDB" id="2985014at2759"/>
<organism evidence="2 3">
    <name type="scientific">Haemonchus contortus</name>
    <name type="common">Barber pole worm</name>
    <dbReference type="NCBI Taxonomy" id="6289"/>
    <lineage>
        <taxon>Eukaryota</taxon>
        <taxon>Metazoa</taxon>
        <taxon>Ecdysozoa</taxon>
        <taxon>Nematoda</taxon>
        <taxon>Chromadorea</taxon>
        <taxon>Rhabditida</taxon>
        <taxon>Rhabditina</taxon>
        <taxon>Rhabditomorpha</taxon>
        <taxon>Strongyloidea</taxon>
        <taxon>Trichostrongylidae</taxon>
        <taxon>Haemonchus</taxon>
    </lineage>
</organism>
<feature type="transmembrane region" description="Helical" evidence="1">
    <location>
        <begin position="174"/>
        <end position="196"/>
    </location>
</feature>
<keyword evidence="1" id="KW-0812">Transmembrane</keyword>
<name>A0A7I4Y017_HAECO</name>
<dbReference type="AlphaFoldDB" id="A0A7I4Y017"/>
<feature type="transmembrane region" description="Helical" evidence="1">
    <location>
        <begin position="208"/>
        <end position="230"/>
    </location>
</feature>
<feature type="transmembrane region" description="Helical" evidence="1">
    <location>
        <begin position="12"/>
        <end position="33"/>
    </location>
</feature>
<sequence length="265" mass="28723">TPHWLESSDHINALFSAIAIGRLVGTIPGPFLIHRMGVWGTMTLFGILSTFSTLAFPFAVRFGFVTVFVMRALQVLHYDVTSTGFTTALPYILSAIVKFIVGPISDRATCISDKWRLVLFAAASQGIMALAFLALVFLKAPSLSQIAYTIAIVSSGVNVVGTMKCAQMVARQHVHIVMAVSSFLACATVLLLPVAVNAVCPDNTPEQWSRLFFGISIIVIASSTPFVFLVRSEPAPWTANKIHALPETITGVRREDGKNESTQPR</sequence>
<keyword evidence="1" id="KW-0472">Membrane</keyword>
<accession>A0A7I4Y017</accession>